<feature type="transmembrane region" description="Helical" evidence="1">
    <location>
        <begin position="558"/>
        <end position="575"/>
    </location>
</feature>
<sequence length="588" mass="63500">MLVRRPAVLPLPTATPVTGPVASPRGASPGRRLISWRSPSRWLLLNYPLLWRARPGLLLAVALVGHLLAGWLAWLLPASVLWDGELQFHLVPLAYAWALTLAIFIPCTRRMAVYRDAGRRPRQRLATLALSLAAVLALCWPADRFQQVVMRRQVATVTAEDVVLVRRLTALQNSLLNLASEPGGPLPGCAGWPADWTAPDAAGRLNDLLRRNRLDGSLDAEDLAAAIAGQPPSCGGVDTPTVDARAFFFLRLPLERPSQLADVWEQLEASDWRSLAANHIMALGMVPVFWLALIVMSQPRRPVARRWLSRLSSRVGRLARWPRLPLLGRLEDYLLRNRPAWWALWPLRLLLLATLICLPGAALSAWVQGAGAGTPALLFGGLMYLVLGIALALHCHQLPLHMATLRRPAVFALLVLTTLLPVLPFEALVLGLGASAGLGAAKGGAAMLAIALYYVTPHLLTACLVMTVVRIRVAVVVVILGVLVMGVVAGMPEVHGAFLAGWLASCAALALSDPLLRVLGLRLTRALLLMALTLAPAALVAGTMLALEQGLAADDALGDLWILAAWWLVLWLGPVRGRSRVLAEPADR</sequence>
<protein>
    <submittedName>
        <fullName evidence="2">Uncharacterized protein</fullName>
    </submittedName>
</protein>
<dbReference type="RefSeq" id="WP_394486940.1">
    <property type="nucleotide sequence ID" value="NZ_JBIGIA010000003.1"/>
</dbReference>
<feature type="transmembrane region" description="Helical" evidence="1">
    <location>
        <begin position="445"/>
        <end position="466"/>
    </location>
</feature>
<feature type="transmembrane region" description="Helical" evidence="1">
    <location>
        <begin position="373"/>
        <end position="393"/>
    </location>
</feature>
<feature type="transmembrane region" description="Helical" evidence="1">
    <location>
        <begin position="276"/>
        <end position="296"/>
    </location>
</feature>
<keyword evidence="3" id="KW-1185">Reference proteome</keyword>
<feature type="transmembrane region" description="Helical" evidence="1">
    <location>
        <begin position="473"/>
        <end position="491"/>
    </location>
</feature>
<keyword evidence="1" id="KW-1133">Transmembrane helix</keyword>
<keyword evidence="1" id="KW-0472">Membrane</keyword>
<feature type="transmembrane region" description="Helical" evidence="1">
    <location>
        <begin position="526"/>
        <end position="546"/>
    </location>
</feature>
<feature type="transmembrane region" description="Helical" evidence="1">
    <location>
        <begin position="125"/>
        <end position="143"/>
    </location>
</feature>
<feature type="transmembrane region" description="Helical" evidence="1">
    <location>
        <begin position="405"/>
        <end position="425"/>
    </location>
</feature>
<feature type="transmembrane region" description="Helical" evidence="1">
    <location>
        <begin position="86"/>
        <end position="105"/>
    </location>
</feature>
<accession>A0ABW7G2U6</accession>
<organism evidence="2 3">
    <name type="scientific">Pelomonas nitida</name>
    <dbReference type="NCBI Taxonomy" id="3299027"/>
    <lineage>
        <taxon>Bacteria</taxon>
        <taxon>Pseudomonadati</taxon>
        <taxon>Pseudomonadota</taxon>
        <taxon>Betaproteobacteria</taxon>
        <taxon>Burkholderiales</taxon>
        <taxon>Sphaerotilaceae</taxon>
        <taxon>Roseateles</taxon>
    </lineage>
</organism>
<feature type="transmembrane region" description="Helical" evidence="1">
    <location>
        <begin position="56"/>
        <end position="74"/>
    </location>
</feature>
<dbReference type="EMBL" id="JBIGIA010000003">
    <property type="protein sequence ID" value="MFG6456221.1"/>
    <property type="molecule type" value="Genomic_DNA"/>
</dbReference>
<evidence type="ECO:0000256" key="1">
    <source>
        <dbReference type="SAM" id="Phobius"/>
    </source>
</evidence>
<feature type="transmembrane region" description="Helical" evidence="1">
    <location>
        <begin position="497"/>
        <end position="519"/>
    </location>
</feature>
<evidence type="ECO:0000313" key="2">
    <source>
        <dbReference type="EMBL" id="MFG6456221.1"/>
    </source>
</evidence>
<evidence type="ECO:0000313" key="3">
    <source>
        <dbReference type="Proteomes" id="UP001606305"/>
    </source>
</evidence>
<proteinExistence type="predicted"/>
<feature type="transmembrane region" description="Helical" evidence="1">
    <location>
        <begin position="345"/>
        <end position="367"/>
    </location>
</feature>
<reference evidence="2 3" key="1">
    <citation type="submission" date="2024-09" db="EMBL/GenBank/DDBJ databases">
        <title>Novel species of the genus Pelomonas and Roseateles isolated from streams.</title>
        <authorList>
            <person name="Lu H."/>
        </authorList>
    </citation>
    <scope>NUCLEOTIDE SEQUENCE [LARGE SCALE GENOMIC DNA]</scope>
    <source>
        <strain evidence="2 3">BYS96W</strain>
    </source>
</reference>
<comment type="caution">
    <text evidence="2">The sequence shown here is derived from an EMBL/GenBank/DDBJ whole genome shotgun (WGS) entry which is preliminary data.</text>
</comment>
<gene>
    <name evidence="2" type="ORF">ACG00X_05195</name>
</gene>
<keyword evidence="1" id="KW-0812">Transmembrane</keyword>
<dbReference type="Proteomes" id="UP001606305">
    <property type="component" value="Unassembled WGS sequence"/>
</dbReference>
<name>A0ABW7G2U6_9BURK</name>